<evidence type="ECO:0000313" key="2">
    <source>
        <dbReference type="Proteomes" id="UP001371456"/>
    </source>
</evidence>
<gene>
    <name evidence="1" type="ORF">RDI58_000062</name>
</gene>
<sequence length="9" mass="917">MVSPVSGQL</sequence>
<protein>
    <submittedName>
        <fullName evidence="1">Uncharacterized protein</fullName>
    </submittedName>
</protein>
<organism evidence="1 2">
    <name type="scientific">Solanum bulbocastanum</name>
    <name type="common">Wild potato</name>
    <dbReference type="NCBI Taxonomy" id="147425"/>
    <lineage>
        <taxon>Eukaryota</taxon>
        <taxon>Viridiplantae</taxon>
        <taxon>Streptophyta</taxon>
        <taxon>Embryophyta</taxon>
        <taxon>Tracheophyta</taxon>
        <taxon>Spermatophyta</taxon>
        <taxon>Magnoliopsida</taxon>
        <taxon>eudicotyledons</taxon>
        <taxon>Gunneridae</taxon>
        <taxon>Pentapetalae</taxon>
        <taxon>asterids</taxon>
        <taxon>lamiids</taxon>
        <taxon>Solanales</taxon>
        <taxon>Solanaceae</taxon>
        <taxon>Solanoideae</taxon>
        <taxon>Solaneae</taxon>
        <taxon>Solanum</taxon>
    </lineage>
</organism>
<evidence type="ECO:0000313" key="1">
    <source>
        <dbReference type="EMBL" id="KAK6802282.1"/>
    </source>
</evidence>
<proteinExistence type="predicted"/>
<keyword evidence="2" id="KW-1185">Reference proteome</keyword>
<reference evidence="1 2" key="1">
    <citation type="submission" date="2024-02" db="EMBL/GenBank/DDBJ databases">
        <title>de novo genome assembly of Solanum bulbocastanum strain 11H21.</title>
        <authorList>
            <person name="Hosaka A.J."/>
        </authorList>
    </citation>
    <scope>NUCLEOTIDE SEQUENCE [LARGE SCALE GENOMIC DNA]</scope>
    <source>
        <tissue evidence="1">Young leaves</tissue>
    </source>
</reference>
<dbReference type="EMBL" id="JBANQN010000001">
    <property type="protein sequence ID" value="KAK6802282.1"/>
    <property type="molecule type" value="Genomic_DNA"/>
</dbReference>
<dbReference type="Proteomes" id="UP001371456">
    <property type="component" value="Unassembled WGS sequence"/>
</dbReference>
<accession>A0AAN8U0Z0</accession>
<name>A0AAN8U0Z0_SOLBU</name>
<comment type="caution">
    <text evidence="1">The sequence shown here is derived from an EMBL/GenBank/DDBJ whole genome shotgun (WGS) entry which is preliminary data.</text>
</comment>